<reference evidence="6 7" key="1">
    <citation type="submission" date="2023-08" db="EMBL/GenBank/DDBJ databases">
        <title>New molecular markers tilS and rpoB for phylogenetic and monitoring studies of the genus Thiothrix biodiversity.</title>
        <authorList>
            <person name="Ravin N.V."/>
            <person name="Smolyakov D."/>
            <person name="Markov N.D."/>
            <person name="Beletsky A.V."/>
            <person name="Mardanov A.V."/>
            <person name="Rudenko T.S."/>
            <person name="Grabovich M.Y."/>
        </authorList>
    </citation>
    <scope>NUCLEOTIDE SEQUENCE</scope>
    <source>
        <strain evidence="6">DNT52</strain>
        <strain evidence="5 7">H33</strain>
    </source>
</reference>
<dbReference type="InterPro" id="IPR006047">
    <property type="entry name" value="GH13_cat_dom"/>
</dbReference>
<evidence type="ECO:0000256" key="3">
    <source>
        <dbReference type="ARBA" id="ARBA00023295"/>
    </source>
</evidence>
<evidence type="ECO:0000256" key="1">
    <source>
        <dbReference type="ARBA" id="ARBA00008061"/>
    </source>
</evidence>
<comment type="similarity">
    <text evidence="1">Belongs to the glycosyl hydrolase 13 family.</text>
</comment>
<dbReference type="Pfam" id="PF00128">
    <property type="entry name" value="Alpha-amylase"/>
    <property type="match status" value="1"/>
</dbReference>
<organism evidence="6">
    <name type="scientific">Thiothrix subterranea</name>
    <dbReference type="NCBI Taxonomy" id="2735563"/>
    <lineage>
        <taxon>Bacteria</taxon>
        <taxon>Pseudomonadati</taxon>
        <taxon>Pseudomonadota</taxon>
        <taxon>Gammaproteobacteria</taxon>
        <taxon>Thiotrichales</taxon>
        <taxon>Thiotrichaceae</taxon>
        <taxon>Thiothrix</taxon>
    </lineage>
</organism>
<evidence type="ECO:0000256" key="2">
    <source>
        <dbReference type="ARBA" id="ARBA00022801"/>
    </source>
</evidence>
<dbReference type="GO" id="GO:0009313">
    <property type="term" value="P:oligosaccharide catabolic process"/>
    <property type="evidence" value="ECO:0007669"/>
    <property type="project" value="TreeGrafter"/>
</dbReference>
<dbReference type="Proteomes" id="UP001223336">
    <property type="component" value="Unassembled WGS sequence"/>
</dbReference>
<dbReference type="PANTHER" id="PTHR10357">
    <property type="entry name" value="ALPHA-AMYLASE FAMILY MEMBER"/>
    <property type="match status" value="1"/>
</dbReference>
<proteinExistence type="inferred from homology"/>
<dbReference type="Proteomes" id="UP001229862">
    <property type="component" value="Chromosome"/>
</dbReference>
<keyword evidence="2 6" id="KW-0378">Hydrolase</keyword>
<dbReference type="InterPro" id="IPR013780">
    <property type="entry name" value="Glyco_hydro_b"/>
</dbReference>
<evidence type="ECO:0000313" key="5">
    <source>
        <dbReference type="EMBL" id="MDQ5767645.1"/>
    </source>
</evidence>
<accession>A0AA51MJ84</accession>
<keyword evidence="7" id="KW-1185">Reference proteome</keyword>
<gene>
    <name evidence="5" type="ORF">RCC75_03855</name>
    <name evidence="6" type="ORF">RCG00_14230</name>
</gene>
<dbReference type="Gene3D" id="3.20.20.80">
    <property type="entry name" value="Glycosidases"/>
    <property type="match status" value="2"/>
</dbReference>
<dbReference type="GO" id="GO:0004556">
    <property type="term" value="F:alpha-amylase activity"/>
    <property type="evidence" value="ECO:0007669"/>
    <property type="project" value="TreeGrafter"/>
</dbReference>
<dbReference type="EMBL" id="CP133217">
    <property type="protein sequence ID" value="WML85452.1"/>
    <property type="molecule type" value="Genomic_DNA"/>
</dbReference>
<dbReference type="InterPro" id="IPR017853">
    <property type="entry name" value="GH"/>
</dbReference>
<protein>
    <submittedName>
        <fullName evidence="6">Alpha-amylase family glycosyl hydrolase</fullName>
    </submittedName>
</protein>
<evidence type="ECO:0000313" key="7">
    <source>
        <dbReference type="Proteomes" id="UP001223336"/>
    </source>
</evidence>
<dbReference type="SMART" id="SM00642">
    <property type="entry name" value="Aamy"/>
    <property type="match status" value="1"/>
</dbReference>
<dbReference type="RefSeq" id="WP_308133805.1">
    <property type="nucleotide sequence ID" value="NZ_CP133197.1"/>
</dbReference>
<evidence type="ECO:0000313" key="6">
    <source>
        <dbReference type="EMBL" id="WML85452.1"/>
    </source>
</evidence>
<sequence length="546" mass="60807">MQTYLQLGGDSDWWKGAVIYQIYPRSYQDSNGDGIGDLPGIIQRLPYIAALGVDAIWISPFFTSPMKDFGYDVADYCDVDPLFGVLDDFKTLLSTAHQLGVRVLIDLVLSHTSDQHPWFVESRASDTNAKADWYVWADAKEESSPPTNWLSIFGGSAWEWDAHRRQYYLHNFLTSQPDLNFHNRDVQDALLDVVRFWLDLGVDGFRLDTVNMYVHDQQLRDNPPIGDKRVNGIDATNPYALQEPLYNITRPENLAFLERLRGVMDAYPAVTSVGELGAVTDMYARIAEYTETGKRIHMAYSFDFMTKEFSAAHIRRVAENMQAKGGGWACWAFSNHDVVRVVSRWGLEPQAAPLLVAILTSLRGSACLYQGEELGLPEAEIAFEDLQDPFGIRFWPEYKGRDGCRTPMPWVSGAANAGFAPEGVKTWLPVPSAHQAQAVAAQEGIDGSNLQRISTFLHWRKQQPDLLSGDCQFLDAPEPLLVMLRGKLCCVFNLSAAPQMYTPPEGMTLNPLSGNGFDGKLDGGALHLEGYAACFGVVYNPPANSA</sequence>
<dbReference type="AlphaFoldDB" id="A0AA51MJ84"/>
<name>A0AA51MJ84_9GAMM</name>
<dbReference type="EMBL" id="JAVFKN010000003">
    <property type="protein sequence ID" value="MDQ5767645.1"/>
    <property type="molecule type" value="Genomic_DNA"/>
</dbReference>
<dbReference type="Gene3D" id="2.60.40.1180">
    <property type="entry name" value="Golgi alpha-mannosidase II"/>
    <property type="match status" value="1"/>
</dbReference>
<dbReference type="Gene3D" id="3.90.400.10">
    <property type="entry name" value="Oligo-1,6-glucosidase, Domain 2"/>
    <property type="match status" value="1"/>
</dbReference>
<dbReference type="FunFam" id="3.90.400.10:FF:000002">
    <property type="entry name" value="Sucrose isomerase"/>
    <property type="match status" value="1"/>
</dbReference>
<dbReference type="PANTHER" id="PTHR10357:SF179">
    <property type="entry name" value="NEUTRAL AND BASIC AMINO ACID TRANSPORT PROTEIN RBAT"/>
    <property type="match status" value="1"/>
</dbReference>
<feature type="domain" description="Glycosyl hydrolase family 13 catalytic" evidence="4">
    <location>
        <begin position="21"/>
        <end position="405"/>
    </location>
</feature>
<dbReference type="InterPro" id="IPR045857">
    <property type="entry name" value="O16G_dom_2"/>
</dbReference>
<dbReference type="CDD" id="cd11330">
    <property type="entry name" value="AmyAc_OligoGlu"/>
    <property type="match status" value="1"/>
</dbReference>
<evidence type="ECO:0000259" key="4">
    <source>
        <dbReference type="SMART" id="SM00642"/>
    </source>
</evidence>
<dbReference type="SUPFAM" id="SSF51445">
    <property type="entry name" value="(Trans)glycosidases"/>
    <property type="match status" value="1"/>
</dbReference>
<keyword evidence="3" id="KW-0326">Glycosidase</keyword>